<dbReference type="Pfam" id="PF09912">
    <property type="entry name" value="DUF2141"/>
    <property type="match status" value="1"/>
</dbReference>
<evidence type="ECO:0000313" key="2">
    <source>
        <dbReference type="Proteomes" id="UP001297092"/>
    </source>
</evidence>
<reference evidence="1 2" key="1">
    <citation type="submission" date="2021-05" db="EMBL/GenBank/DDBJ databases">
        <title>Aequorivita echinoideorum JCM 30378 genome.</title>
        <authorList>
            <person name="Zhang H."/>
            <person name="Li C."/>
        </authorList>
    </citation>
    <scope>NUCLEOTIDE SEQUENCE [LARGE SCALE GENOMIC DNA]</scope>
    <source>
        <strain evidence="1 2">JCM30378</strain>
    </source>
</reference>
<comment type="caution">
    <text evidence="1">The sequence shown here is derived from an EMBL/GenBank/DDBJ whole genome shotgun (WGS) entry which is preliminary data.</text>
</comment>
<dbReference type="EMBL" id="JAHCTB010000004">
    <property type="protein sequence ID" value="MBT0608396.1"/>
    <property type="molecule type" value="Genomic_DNA"/>
</dbReference>
<dbReference type="InterPro" id="IPR018673">
    <property type="entry name" value="DUF2141"/>
</dbReference>
<evidence type="ECO:0000313" key="1">
    <source>
        <dbReference type="EMBL" id="MBT0608396.1"/>
    </source>
</evidence>
<accession>A0ABS5S5B5</accession>
<keyword evidence="2" id="KW-1185">Reference proteome</keyword>
<proteinExistence type="predicted"/>
<protein>
    <submittedName>
        <fullName evidence="1">DUF2141 domain-containing protein</fullName>
    </submittedName>
</protein>
<gene>
    <name evidence="1" type="ORF">KIV10_09400</name>
</gene>
<name>A0ABS5S5B5_9FLAO</name>
<sequence>MKTIITSIVLAITLGIFPTEKTIAQTEGGTTITVTVPVSVSEGTILATLQTEETFMQKGIQSKMGTIENGKAVMTFTGVQPGTYAILLFHDKNNNNQMDFEINGMPKEPYGVSNNAMSYGPPAWNEAKFEVKNEPIEMEIRM</sequence>
<organism evidence="1 2">
    <name type="scientific">Aequorivita echinoideorum</name>
    <dbReference type="NCBI Taxonomy" id="1549647"/>
    <lineage>
        <taxon>Bacteria</taxon>
        <taxon>Pseudomonadati</taxon>
        <taxon>Bacteroidota</taxon>
        <taxon>Flavobacteriia</taxon>
        <taxon>Flavobacteriales</taxon>
        <taxon>Flavobacteriaceae</taxon>
        <taxon>Aequorivita</taxon>
    </lineage>
</organism>
<dbReference type="Proteomes" id="UP001297092">
    <property type="component" value="Unassembled WGS sequence"/>
</dbReference>
<dbReference type="RefSeq" id="WP_214113268.1">
    <property type="nucleotide sequence ID" value="NZ_JAHCTB010000004.1"/>
</dbReference>